<comment type="caution">
    <text evidence="1">The sequence shown here is derived from an EMBL/GenBank/DDBJ whole genome shotgun (WGS) entry which is preliminary data.</text>
</comment>
<evidence type="ECO:0008006" key="3">
    <source>
        <dbReference type="Google" id="ProtNLM"/>
    </source>
</evidence>
<accession>A0A1C7MWM6</accession>
<gene>
    <name evidence="1" type="ORF">A0J61_10747</name>
</gene>
<dbReference type="InParanoid" id="A0A1C7MWM6"/>
<evidence type="ECO:0000313" key="2">
    <source>
        <dbReference type="Proteomes" id="UP000093000"/>
    </source>
</evidence>
<dbReference type="OrthoDB" id="2283113at2759"/>
<evidence type="ECO:0000313" key="1">
    <source>
        <dbReference type="EMBL" id="OBZ81203.1"/>
    </source>
</evidence>
<dbReference type="Proteomes" id="UP000093000">
    <property type="component" value="Unassembled WGS sequence"/>
</dbReference>
<organism evidence="1 2">
    <name type="scientific">Choanephora cucurbitarum</name>
    <dbReference type="NCBI Taxonomy" id="101091"/>
    <lineage>
        <taxon>Eukaryota</taxon>
        <taxon>Fungi</taxon>
        <taxon>Fungi incertae sedis</taxon>
        <taxon>Mucoromycota</taxon>
        <taxon>Mucoromycotina</taxon>
        <taxon>Mucoromycetes</taxon>
        <taxon>Mucorales</taxon>
        <taxon>Mucorineae</taxon>
        <taxon>Choanephoraceae</taxon>
        <taxon>Choanephoroideae</taxon>
        <taxon>Choanephora</taxon>
    </lineage>
</organism>
<keyword evidence="2" id="KW-1185">Reference proteome</keyword>
<dbReference type="AlphaFoldDB" id="A0A1C7MWM6"/>
<sequence>MEKFGLSKPLTQQPTSKIISSADELYSNISLKTSRKSAKGPKYPQIDAEVKKYVQDMNNLNQHNNKESAIKYVIMIALNKYRIPQSENNLSNGWLSLVFKRIGVKSRLTHVASASIDITTNNIQGQLKKTAEILQPRNPKRNYYFWTCRENERQQGTPYN</sequence>
<reference evidence="1 2" key="1">
    <citation type="submission" date="2016-03" db="EMBL/GenBank/DDBJ databases">
        <title>Choanephora cucurbitarum.</title>
        <authorList>
            <person name="Min B."/>
            <person name="Park H."/>
            <person name="Park J.-H."/>
            <person name="Shin H.-D."/>
            <person name="Choi I.-G."/>
        </authorList>
    </citation>
    <scope>NUCLEOTIDE SEQUENCE [LARGE SCALE GENOMIC DNA]</scope>
    <source>
        <strain evidence="1 2">KUS-F28377</strain>
    </source>
</reference>
<dbReference type="EMBL" id="LUGH01001363">
    <property type="protein sequence ID" value="OBZ81203.1"/>
    <property type="molecule type" value="Genomic_DNA"/>
</dbReference>
<name>A0A1C7MWM6_9FUNG</name>
<proteinExistence type="predicted"/>
<protein>
    <recommendedName>
        <fullName evidence="3">HTH CENPB-type domain-containing protein</fullName>
    </recommendedName>
</protein>